<keyword evidence="4" id="KW-1185">Reference proteome</keyword>
<dbReference type="EC" id="6.2.1.26" evidence="3"/>
<evidence type="ECO:0000259" key="2">
    <source>
        <dbReference type="Pfam" id="PF13193"/>
    </source>
</evidence>
<keyword evidence="3" id="KW-0436">Ligase</keyword>
<dbReference type="SUPFAM" id="SSF56801">
    <property type="entry name" value="Acetyl-CoA synthetase-like"/>
    <property type="match status" value="1"/>
</dbReference>
<dbReference type="InterPro" id="IPR050237">
    <property type="entry name" value="ATP-dep_AMP-bd_enzyme"/>
</dbReference>
<dbReference type="InterPro" id="IPR025110">
    <property type="entry name" value="AMP-bd_C"/>
</dbReference>
<dbReference type="PANTHER" id="PTHR43767:SF1">
    <property type="entry name" value="NONRIBOSOMAL PEPTIDE SYNTHASE PES1 (EUROFUNG)-RELATED"/>
    <property type="match status" value="1"/>
</dbReference>
<dbReference type="InterPro" id="IPR045851">
    <property type="entry name" value="AMP-bd_C_sf"/>
</dbReference>
<dbReference type="Proteomes" id="UP000494255">
    <property type="component" value="Unassembled WGS sequence"/>
</dbReference>
<reference evidence="3 4" key="1">
    <citation type="submission" date="2020-04" db="EMBL/GenBank/DDBJ databases">
        <authorList>
            <person name="De Canck E."/>
        </authorList>
    </citation>
    <scope>NUCLEOTIDE SEQUENCE [LARGE SCALE GENOMIC DNA]</scope>
    <source>
        <strain evidence="3 4">LMG 24238</strain>
    </source>
</reference>
<dbReference type="PANTHER" id="PTHR43767">
    <property type="entry name" value="LONG-CHAIN-FATTY-ACID--COA LIGASE"/>
    <property type="match status" value="1"/>
</dbReference>
<feature type="domain" description="AMP-dependent synthetase/ligase" evidence="1">
    <location>
        <begin position="9"/>
        <end position="367"/>
    </location>
</feature>
<sequence length="509" mass="55230">MSLHQLLSRASQAVPRRIALQHEGKDVTWEDFRSRVARRASQMSIFGERGDRIAILSANVPEYLEALFAVPWAGMVMVPLNTRLSLEELKAILEHCQCRHLYYDERNSERGEQLARAIEGLSASRLIPISGWGEERDDLNSENELPFIPCAPYSPAAIFCTGGTTGRPKGVEHSHVALLMQALIAKDLRLDENTVYLHTVPLFHLAGFVAAICATAVNGRHKFLPESSPAAVLDKIEHEGVNVVNLVPTMIAGLLDVAKTRTGALRRLKTILYGASPIAEPLLLRLLHDAPGVGLVQIYGQTEVGACTVLPASYHTLEGSCAGKLGSAGRPLAAFLVRVADDNGLALPNGEAGEVQICGPGIMSSYWEEPELTRSTIQNGWLRTGDLGVLDDDGFLTIVGRLKDMIITGGENVFAGEVESALMYHEAVGSAAVFGVPDPKWGEAVHAAVVLKPGYSVTAAELITHCRDRIAHYKCPRSIAIRDTPLPLSGVGKVRKVDLLSEWKEQNKQ</sequence>
<proteinExistence type="predicted"/>
<feature type="domain" description="AMP-binding enzyme C-terminal" evidence="2">
    <location>
        <begin position="417"/>
        <end position="493"/>
    </location>
</feature>
<organism evidence="3 4">
    <name type="scientific">Paraburkholderia sediminicola</name>
    <dbReference type="NCBI Taxonomy" id="458836"/>
    <lineage>
        <taxon>Bacteria</taxon>
        <taxon>Pseudomonadati</taxon>
        <taxon>Pseudomonadota</taxon>
        <taxon>Betaproteobacteria</taxon>
        <taxon>Burkholderiales</taxon>
        <taxon>Burkholderiaceae</taxon>
        <taxon>Paraburkholderia</taxon>
    </lineage>
</organism>
<dbReference type="Gene3D" id="3.40.50.12780">
    <property type="entry name" value="N-terminal domain of ligase-like"/>
    <property type="match status" value="1"/>
</dbReference>
<dbReference type="InterPro" id="IPR020845">
    <property type="entry name" value="AMP-binding_CS"/>
</dbReference>
<evidence type="ECO:0000313" key="4">
    <source>
        <dbReference type="Proteomes" id="UP000494255"/>
    </source>
</evidence>
<protein>
    <submittedName>
        <fullName evidence="3">2-succinylbenzoate--CoA ligase</fullName>
        <ecNumber evidence="3">6.2.1.26</ecNumber>
    </submittedName>
</protein>
<dbReference type="EMBL" id="CADIKC010000023">
    <property type="protein sequence ID" value="CAB3745549.1"/>
    <property type="molecule type" value="Genomic_DNA"/>
</dbReference>
<gene>
    <name evidence="3" type="primary">menE_3</name>
    <name evidence="3" type="ORF">LMG24238_07678</name>
</gene>
<dbReference type="Pfam" id="PF13193">
    <property type="entry name" value="AMP-binding_C"/>
    <property type="match status" value="1"/>
</dbReference>
<dbReference type="PROSITE" id="PS00455">
    <property type="entry name" value="AMP_BINDING"/>
    <property type="match status" value="1"/>
</dbReference>
<evidence type="ECO:0000259" key="1">
    <source>
        <dbReference type="Pfam" id="PF00501"/>
    </source>
</evidence>
<name>A0A6J5CYT3_9BURK</name>
<evidence type="ECO:0000313" key="3">
    <source>
        <dbReference type="EMBL" id="CAB3745549.1"/>
    </source>
</evidence>
<dbReference type="Gene3D" id="3.30.300.30">
    <property type="match status" value="1"/>
</dbReference>
<dbReference type="AlphaFoldDB" id="A0A6J5CYT3"/>
<dbReference type="GO" id="GO:0008756">
    <property type="term" value="F:o-succinylbenzoate-CoA ligase activity"/>
    <property type="evidence" value="ECO:0007669"/>
    <property type="project" value="UniProtKB-EC"/>
</dbReference>
<dbReference type="Pfam" id="PF00501">
    <property type="entry name" value="AMP-binding"/>
    <property type="match status" value="1"/>
</dbReference>
<dbReference type="InterPro" id="IPR042099">
    <property type="entry name" value="ANL_N_sf"/>
</dbReference>
<dbReference type="InterPro" id="IPR000873">
    <property type="entry name" value="AMP-dep_synth/lig_dom"/>
</dbReference>
<accession>A0A6J5CYT3</accession>